<dbReference type="AlphaFoldDB" id="A0A8S0Y990"/>
<evidence type="ECO:0000256" key="1">
    <source>
        <dbReference type="SAM" id="MobiDB-lite"/>
    </source>
</evidence>
<feature type="region of interest" description="Disordered" evidence="1">
    <location>
        <begin position="147"/>
        <end position="177"/>
    </location>
</feature>
<protein>
    <recommendedName>
        <fullName evidence="4">HEAT repeat domain-containing protein</fullName>
    </recommendedName>
</protein>
<proteinExistence type="predicted"/>
<evidence type="ECO:0008006" key="4">
    <source>
        <dbReference type="Google" id="ProtNLM"/>
    </source>
</evidence>
<feature type="compositionally biased region" description="Low complexity" evidence="1">
    <location>
        <begin position="159"/>
        <end position="171"/>
    </location>
</feature>
<accession>A0A8S0Y990</accession>
<gene>
    <name evidence="2" type="ORF">METHB2_1310002</name>
</gene>
<dbReference type="InterPro" id="IPR016024">
    <property type="entry name" value="ARM-type_fold"/>
</dbReference>
<organism evidence="2 3">
    <name type="scientific">Candidatus Methylobacter favarea</name>
    <dbReference type="NCBI Taxonomy" id="2707345"/>
    <lineage>
        <taxon>Bacteria</taxon>
        <taxon>Pseudomonadati</taxon>
        <taxon>Pseudomonadota</taxon>
        <taxon>Gammaproteobacteria</taxon>
        <taxon>Methylococcales</taxon>
        <taxon>Methylococcaceae</taxon>
        <taxon>Methylobacter</taxon>
    </lineage>
</organism>
<sequence length="299" mass="31483">MAAALRVLIMPIFSYARFQIVCSLLLMPHLAPAAGNISKSDQQKISVVLTKDKGVELQLEIRQAPMAQVLGAIADKTGVPINYTVLPDGLVNATCVGTTVKQVMECLFNNKADLIFRYAEQSANKEQQTQLAEVWVLGARIGGDQASSSGCSMPGVQTQSAPAAANAQSEPAPDETDDLVKMTASKVPAKRAEAVGRLLAEGRKNDPSVREALEAALSDKDAKVRAQALSTLAHREGAGAAAALREAIHDNDVSVRLTAVDNAGGDPGLLQQALTDENASVRELAALRLRPIAKLGSAQ</sequence>
<keyword evidence="3" id="KW-1185">Reference proteome</keyword>
<dbReference type="InterPro" id="IPR011989">
    <property type="entry name" value="ARM-like"/>
</dbReference>
<evidence type="ECO:0000313" key="2">
    <source>
        <dbReference type="EMBL" id="CAA9889806.1"/>
    </source>
</evidence>
<comment type="caution">
    <text evidence="2">The sequence shown here is derived from an EMBL/GenBank/DDBJ whole genome shotgun (WGS) entry which is preliminary data.</text>
</comment>
<dbReference type="SUPFAM" id="SSF48371">
    <property type="entry name" value="ARM repeat"/>
    <property type="match status" value="1"/>
</dbReference>
<dbReference type="Pfam" id="PF13646">
    <property type="entry name" value="HEAT_2"/>
    <property type="match status" value="1"/>
</dbReference>
<dbReference type="EMBL" id="CADCXN010000037">
    <property type="protein sequence ID" value="CAA9889806.1"/>
    <property type="molecule type" value="Genomic_DNA"/>
</dbReference>
<dbReference type="Gene3D" id="1.25.10.10">
    <property type="entry name" value="Leucine-rich Repeat Variant"/>
    <property type="match status" value="1"/>
</dbReference>
<evidence type="ECO:0000313" key="3">
    <source>
        <dbReference type="Proteomes" id="UP000494216"/>
    </source>
</evidence>
<feature type="compositionally biased region" description="Polar residues" evidence="1">
    <location>
        <begin position="147"/>
        <end position="158"/>
    </location>
</feature>
<reference evidence="2 3" key="1">
    <citation type="submission" date="2020-02" db="EMBL/GenBank/DDBJ databases">
        <authorList>
            <person name="Hogendoorn C."/>
        </authorList>
    </citation>
    <scope>NUCLEOTIDE SEQUENCE [LARGE SCALE GENOMIC DNA]</scope>
    <source>
        <strain evidence="2">METHB21</strain>
    </source>
</reference>
<dbReference type="Proteomes" id="UP000494216">
    <property type="component" value="Unassembled WGS sequence"/>
</dbReference>
<name>A0A8S0Y990_9GAMM</name>